<dbReference type="InterPro" id="IPR005025">
    <property type="entry name" value="FMN_Rdtase-like_dom"/>
</dbReference>
<evidence type="ECO:0000259" key="5">
    <source>
        <dbReference type="PROSITE" id="PS50902"/>
    </source>
</evidence>
<dbReference type="Pfam" id="PF03358">
    <property type="entry name" value="FMN_red"/>
    <property type="match status" value="1"/>
</dbReference>
<dbReference type="RefSeq" id="WP_183463452.1">
    <property type="nucleotide sequence ID" value="NZ_JACHWZ010000029.1"/>
</dbReference>
<comment type="caution">
    <text evidence="6">The sequence shown here is derived from an EMBL/GenBank/DDBJ whole genome shotgun (WGS) entry which is preliminary data.</text>
</comment>
<keyword evidence="4" id="KW-0288">FMN</keyword>
<dbReference type="FunFam" id="3.40.50.360:FF:000001">
    <property type="entry name" value="NAD(P)H dehydrogenase (Quinone) FQR1-like"/>
    <property type="match status" value="1"/>
</dbReference>
<evidence type="ECO:0000313" key="7">
    <source>
        <dbReference type="Proteomes" id="UP000535937"/>
    </source>
</evidence>
<reference evidence="6 7" key="1">
    <citation type="submission" date="2020-08" db="EMBL/GenBank/DDBJ databases">
        <title>Genomic Encyclopedia of Type Strains, Phase III (KMG-III): the genomes of soil and plant-associated and newly described type strains.</title>
        <authorList>
            <person name="Whitman W."/>
        </authorList>
    </citation>
    <scope>NUCLEOTIDE SEQUENCE [LARGE SCALE GENOMIC DNA]</scope>
    <source>
        <strain evidence="6 7">CECT 8799</strain>
    </source>
</reference>
<evidence type="ECO:0000256" key="4">
    <source>
        <dbReference type="ARBA" id="ARBA00022643"/>
    </source>
</evidence>
<dbReference type="Gene3D" id="3.40.50.360">
    <property type="match status" value="1"/>
</dbReference>
<dbReference type="AlphaFoldDB" id="A0A7W4WFM0"/>
<evidence type="ECO:0000256" key="2">
    <source>
        <dbReference type="ARBA" id="ARBA00006961"/>
    </source>
</evidence>
<dbReference type="InterPro" id="IPR029039">
    <property type="entry name" value="Flavoprotein-like_sf"/>
</dbReference>
<protein>
    <submittedName>
        <fullName evidence="6">NAD(P)H dehydrogenase (Quinone)</fullName>
        <ecNumber evidence="6">1.6.5.2</ecNumber>
    </submittedName>
</protein>
<dbReference type="GO" id="GO:0010181">
    <property type="term" value="F:FMN binding"/>
    <property type="evidence" value="ECO:0007669"/>
    <property type="project" value="InterPro"/>
</dbReference>
<dbReference type="NCBIfam" id="TIGR01755">
    <property type="entry name" value="flav_wrbA"/>
    <property type="match status" value="1"/>
</dbReference>
<proteinExistence type="inferred from homology"/>
<dbReference type="SUPFAM" id="SSF52218">
    <property type="entry name" value="Flavoproteins"/>
    <property type="match status" value="1"/>
</dbReference>
<dbReference type="GO" id="GO:0003955">
    <property type="term" value="F:NAD(P)H dehydrogenase (quinone) activity"/>
    <property type="evidence" value="ECO:0007669"/>
    <property type="project" value="UniProtKB-EC"/>
</dbReference>
<evidence type="ECO:0000313" key="6">
    <source>
        <dbReference type="EMBL" id="MBB3063350.1"/>
    </source>
</evidence>
<dbReference type="PANTHER" id="PTHR30546:SF23">
    <property type="entry name" value="FLAVOPROTEIN-LIKE PROTEIN YCP4-RELATED"/>
    <property type="match status" value="1"/>
</dbReference>
<sequence length="204" mass="21591">MSQTEQSEAYILILYYSRNGATARMAAELARGVESSGMVARQRTVPRVSPDTEASLPPVPNEGAPYCTAEELRNCAGLLLGSPTRFGNMAAPLRHFLDQTGDMWLDGSLAGKPAAVFTSTGSLHGGQESTLISMMLPLLHHGMLIAGIPYSEADLTHTKSGGTPYGASHWAGRSGGELSAEEQSLCRALGARIGTLASQLRSRM</sequence>
<gene>
    <name evidence="6" type="ORF">FHS09_004208</name>
</gene>
<dbReference type="InterPro" id="IPR010089">
    <property type="entry name" value="Flavoprotein_WrbA-like"/>
</dbReference>
<dbReference type="InterPro" id="IPR008254">
    <property type="entry name" value="Flavodoxin/NO_synth"/>
</dbReference>
<comment type="similarity">
    <text evidence="2">Belongs to the WrbA family.</text>
</comment>
<comment type="cofactor">
    <cofactor evidence="1">
        <name>FMN</name>
        <dbReference type="ChEBI" id="CHEBI:58210"/>
    </cofactor>
</comment>
<dbReference type="GO" id="GO:0016020">
    <property type="term" value="C:membrane"/>
    <property type="evidence" value="ECO:0007669"/>
    <property type="project" value="TreeGrafter"/>
</dbReference>
<dbReference type="PANTHER" id="PTHR30546">
    <property type="entry name" value="FLAVODOXIN-RELATED PROTEIN WRBA-RELATED"/>
    <property type="match status" value="1"/>
</dbReference>
<dbReference type="NCBIfam" id="NF002999">
    <property type="entry name" value="PRK03767.1"/>
    <property type="match status" value="1"/>
</dbReference>
<evidence type="ECO:0000256" key="1">
    <source>
        <dbReference type="ARBA" id="ARBA00001917"/>
    </source>
</evidence>
<accession>A0A7W4WFM0</accession>
<evidence type="ECO:0000256" key="3">
    <source>
        <dbReference type="ARBA" id="ARBA00022630"/>
    </source>
</evidence>
<dbReference type="EC" id="1.6.5.2" evidence="6"/>
<name>A0A7W4WFM0_9GAMM</name>
<dbReference type="PROSITE" id="PS50902">
    <property type="entry name" value="FLAVODOXIN_LIKE"/>
    <property type="match status" value="1"/>
</dbReference>
<dbReference type="Proteomes" id="UP000535937">
    <property type="component" value="Unassembled WGS sequence"/>
</dbReference>
<dbReference type="GO" id="GO:0009055">
    <property type="term" value="F:electron transfer activity"/>
    <property type="evidence" value="ECO:0007669"/>
    <property type="project" value="InterPro"/>
</dbReference>
<keyword evidence="7" id="KW-1185">Reference proteome</keyword>
<dbReference type="PROSITE" id="PS00201">
    <property type="entry name" value="FLAVODOXIN"/>
    <property type="match status" value="1"/>
</dbReference>
<feature type="domain" description="Flavodoxin-like" evidence="5">
    <location>
        <begin position="11"/>
        <end position="194"/>
    </location>
</feature>
<organism evidence="6 7">
    <name type="scientific">Microbulbifer rhizosphaerae</name>
    <dbReference type="NCBI Taxonomy" id="1562603"/>
    <lineage>
        <taxon>Bacteria</taxon>
        <taxon>Pseudomonadati</taxon>
        <taxon>Pseudomonadota</taxon>
        <taxon>Gammaproteobacteria</taxon>
        <taxon>Cellvibrionales</taxon>
        <taxon>Microbulbiferaceae</taxon>
        <taxon>Microbulbifer</taxon>
    </lineage>
</organism>
<dbReference type="EMBL" id="JACHWZ010000029">
    <property type="protein sequence ID" value="MBB3063350.1"/>
    <property type="molecule type" value="Genomic_DNA"/>
</dbReference>
<keyword evidence="6" id="KW-0560">Oxidoreductase</keyword>
<keyword evidence="3" id="KW-0285">Flavoprotein</keyword>
<dbReference type="InterPro" id="IPR001226">
    <property type="entry name" value="Flavodoxin_CS"/>
</dbReference>